<keyword evidence="2" id="KW-1185">Reference proteome</keyword>
<reference evidence="2" key="1">
    <citation type="journal article" date="2019" name="Int. J. Syst. Evol. Microbiol.">
        <title>The Global Catalogue of Microorganisms (GCM) 10K type strain sequencing project: providing services to taxonomists for standard genome sequencing and annotation.</title>
        <authorList>
            <consortium name="The Broad Institute Genomics Platform"/>
            <consortium name="The Broad Institute Genome Sequencing Center for Infectious Disease"/>
            <person name="Wu L."/>
            <person name="Ma J."/>
        </authorList>
    </citation>
    <scope>NUCLEOTIDE SEQUENCE [LARGE SCALE GENOMIC DNA]</scope>
    <source>
        <strain evidence="2">JCM 15976</strain>
    </source>
</reference>
<protein>
    <submittedName>
        <fullName evidence="1">Uncharacterized protein</fullName>
    </submittedName>
</protein>
<dbReference type="RefSeq" id="WP_343798381.1">
    <property type="nucleotide sequence ID" value="NZ_BAAAGF010000003.1"/>
</dbReference>
<proteinExistence type="predicted"/>
<gene>
    <name evidence="1" type="ORF">GCM10009431_22780</name>
</gene>
<evidence type="ECO:0000313" key="1">
    <source>
        <dbReference type="EMBL" id="GAA0746454.1"/>
    </source>
</evidence>
<dbReference type="EMBL" id="BAAAGF010000003">
    <property type="protein sequence ID" value="GAA0746454.1"/>
    <property type="molecule type" value="Genomic_DNA"/>
</dbReference>
<accession>A0ABP3V1C6</accession>
<organism evidence="1 2">
    <name type="scientific">Gaetbulibacter jejuensis</name>
    <dbReference type="NCBI Taxonomy" id="584607"/>
    <lineage>
        <taxon>Bacteria</taxon>
        <taxon>Pseudomonadati</taxon>
        <taxon>Bacteroidota</taxon>
        <taxon>Flavobacteriia</taxon>
        <taxon>Flavobacteriales</taxon>
        <taxon>Flavobacteriaceae</taxon>
        <taxon>Gaetbulibacter</taxon>
    </lineage>
</organism>
<sequence length="222" mass="26703">MKNSLLMITLFISINTITAQTLEEINQASIKMCEFFDADKSNKTRKEILEEFWKTETRPYLLQSTNFQHYELYQILETRLFFNCKAYHDLTISDPEPIIGPDTSYERIKSEVSKSSVEKFLKQKQFYYEMAFVGKTYFEIADGIWKIHKDKTDDYTLYKYKQLNDTQFELEFIESNDSENKYLKGDKLIIEIIFFDRKDKLFKLSKSIKGTSIYDFEYYYYD</sequence>
<comment type="caution">
    <text evidence="1">The sequence shown here is derived from an EMBL/GenBank/DDBJ whole genome shotgun (WGS) entry which is preliminary data.</text>
</comment>
<evidence type="ECO:0000313" key="2">
    <source>
        <dbReference type="Proteomes" id="UP001500736"/>
    </source>
</evidence>
<dbReference type="Proteomes" id="UP001500736">
    <property type="component" value="Unassembled WGS sequence"/>
</dbReference>
<name>A0ABP3V1C6_9FLAO</name>